<evidence type="ECO:0000313" key="6">
    <source>
        <dbReference type="Proteomes" id="UP000683000"/>
    </source>
</evidence>
<comment type="caution">
    <text evidence="5">The sequence shown here is derived from an EMBL/GenBank/DDBJ whole genome shotgun (WGS) entry which is preliminary data.</text>
</comment>
<dbReference type="EMBL" id="JAGFBS010000027">
    <property type="protein sequence ID" value="KAG6372546.1"/>
    <property type="molecule type" value="Genomic_DNA"/>
</dbReference>
<sequence length="1131" mass="125113">MAHGKDRHYWAQLRAALTAGVWASSAPAKTPGGGALTWSELIRKFNKHCTGFQDVAEIASQTQALSIWLSANATDEDQLGSEPDEQLCLESECMLLPERVQEATPGYGALQKLQSTRSDSLFFALAYYAYALGEPSQCLDYLSKVPGISDAQGHIPLSSTVRSDGSTLHPPGSTTDTSTSWTGTFVSAEIPPSTTNIIDGRAWAIAESIRSICLQGMCNEKLHSEDPELAIQSYATAIPLLNITEFEIPRSLTASASPSSFPQYRELWRWVERVMFRAITLLARTRHLDDQGLIWNFFTHYEFCSAHWPPTFRTSHRSIINVLHLRALIVRFRAPSPPVNPSPSMQPETPPQWFNTARSIINEYRTILDKCAHFPRAGERNVKVEDLADLSVAVWEASGAVADRTQWVIDVLWWATRLTFNSYRVFRHMSRLLYISGDAELAKRTLRLYVEVVSKTRAAGVDGDSDTDRHWVETLVEGARMFCRLALSRLGSDGVEEAKEAGELLEKAKTRLDSADKELVARVALAEGIWNTTTAIIERDSRTRPTRLRNALERYIHSVEVFPTPSAHHQLAIALALPSPSQNLEDAITSARAAVEGAPNEIRHWHLLGLLLTTQEEWTKAQEVLEIGASITESLSEPDESPSDTEASPDQTEKSGRSESVAARDLETEKCAEVRSHDKIGGVANGVHVHEMILDPDATTIPPSDTLLYALPDHPDPTSQDAFEYALQLRLTQMALAEHVEGPEGAEAKWVDVFGWIAEQKGTVSETQLRSSVDTGSRSAVTQPGSVVLVSETHETVLEVKTELPSPIEPSADQSTSRTRPPPITVTPATPADTERKFPLSPLLKRSSTDRDGSTGKKVQQMLKNRVHKGQAKISTISRRIGHGVVRNGNLKRANSAPDFHAVLQNHHYQASSIHSRMPLRSLKRNSNNEDSEVVDDCPVPPPPPPTPPLQDAKPIPQASREDKLLSELWASSAATFRRLGKIDQAKGAIQEAEVKNQENPSVWVQFGLYHHALNHDRQAIEAFQKALFMCPNDVSATVHMCRIYLTPRPSSRSSESSADPDPDKVDLSAGLLGYMSHGSGWDVPEIWYFLAKAYGLRGQKDKQRECLTTALSLSENRCIRDLGRAVGWCL</sequence>
<dbReference type="AlphaFoldDB" id="A0A8I3A702"/>
<evidence type="ECO:0000256" key="3">
    <source>
        <dbReference type="PROSITE-ProRule" id="PRU00339"/>
    </source>
</evidence>
<keyword evidence="3" id="KW-0802">TPR repeat</keyword>
<comment type="similarity">
    <text evidence="2">Belongs to the YPP1 family.</text>
</comment>
<evidence type="ECO:0000256" key="2">
    <source>
        <dbReference type="ARBA" id="ARBA00038251"/>
    </source>
</evidence>
<dbReference type="PANTHER" id="PTHR23083:SF464">
    <property type="entry name" value="TETRATRICOPEPTIDE REPEAT DOMAIN 7, ISOFORM A"/>
    <property type="match status" value="1"/>
</dbReference>
<feature type="repeat" description="TPR" evidence="3">
    <location>
        <begin position="1001"/>
        <end position="1034"/>
    </location>
</feature>
<dbReference type="InterPro" id="IPR011990">
    <property type="entry name" value="TPR-like_helical_dom_sf"/>
</dbReference>
<dbReference type="InterPro" id="IPR051722">
    <property type="entry name" value="Endocytosis_PI4K-reg_protein"/>
</dbReference>
<evidence type="ECO:0008006" key="7">
    <source>
        <dbReference type="Google" id="ProtNLM"/>
    </source>
</evidence>
<accession>A0A8I3A702</accession>
<dbReference type="Proteomes" id="UP000683000">
    <property type="component" value="Unassembled WGS sequence"/>
</dbReference>
<feature type="region of interest" description="Disordered" evidence="4">
    <location>
        <begin position="925"/>
        <end position="955"/>
    </location>
</feature>
<dbReference type="PANTHER" id="PTHR23083">
    <property type="entry name" value="TETRATRICOPEPTIDE REPEAT PROTEIN, TPR"/>
    <property type="match status" value="1"/>
</dbReference>
<evidence type="ECO:0000256" key="1">
    <source>
        <dbReference type="ARBA" id="ARBA00002550"/>
    </source>
</evidence>
<dbReference type="PROSITE" id="PS50005">
    <property type="entry name" value="TPR"/>
    <property type="match status" value="1"/>
</dbReference>
<dbReference type="SMART" id="SM00028">
    <property type="entry name" value="TPR"/>
    <property type="match status" value="4"/>
</dbReference>
<dbReference type="OrthoDB" id="29013at2759"/>
<evidence type="ECO:0000313" key="5">
    <source>
        <dbReference type="EMBL" id="KAG6372546.1"/>
    </source>
</evidence>
<feature type="compositionally biased region" description="Basic and acidic residues" evidence="4">
    <location>
        <begin position="651"/>
        <end position="672"/>
    </location>
</feature>
<feature type="region of interest" description="Disordered" evidence="4">
    <location>
        <begin position="159"/>
        <end position="181"/>
    </location>
</feature>
<gene>
    <name evidence="5" type="ORF">JVT61DRAFT_7655</name>
</gene>
<dbReference type="SUPFAM" id="SSF48452">
    <property type="entry name" value="TPR-like"/>
    <property type="match status" value="2"/>
</dbReference>
<proteinExistence type="inferred from homology"/>
<reference evidence="5" key="1">
    <citation type="submission" date="2021-03" db="EMBL/GenBank/DDBJ databases">
        <title>Evolutionary innovations through gain and loss of genes in the ectomycorrhizal Boletales.</title>
        <authorList>
            <person name="Wu G."/>
            <person name="Miyauchi S."/>
            <person name="Morin E."/>
            <person name="Yang Z.-L."/>
            <person name="Xu J."/>
            <person name="Martin F.M."/>
        </authorList>
    </citation>
    <scope>NUCLEOTIDE SEQUENCE</scope>
    <source>
        <strain evidence="5">BR01</strain>
    </source>
</reference>
<feature type="compositionally biased region" description="Pro residues" evidence="4">
    <location>
        <begin position="939"/>
        <end position="949"/>
    </location>
</feature>
<name>A0A8I3A702_9AGAM</name>
<dbReference type="Gene3D" id="1.25.40.10">
    <property type="entry name" value="Tetratricopeptide repeat domain"/>
    <property type="match status" value="2"/>
</dbReference>
<keyword evidence="6" id="KW-1185">Reference proteome</keyword>
<organism evidence="5 6">
    <name type="scientific">Boletus reticuloceps</name>
    <dbReference type="NCBI Taxonomy" id="495285"/>
    <lineage>
        <taxon>Eukaryota</taxon>
        <taxon>Fungi</taxon>
        <taxon>Dikarya</taxon>
        <taxon>Basidiomycota</taxon>
        <taxon>Agaricomycotina</taxon>
        <taxon>Agaricomycetes</taxon>
        <taxon>Agaricomycetidae</taxon>
        <taxon>Boletales</taxon>
        <taxon>Boletineae</taxon>
        <taxon>Boletaceae</taxon>
        <taxon>Boletoideae</taxon>
        <taxon>Boletus</taxon>
    </lineage>
</organism>
<protein>
    <recommendedName>
        <fullName evidence="7">TPR-like protein</fullName>
    </recommendedName>
</protein>
<dbReference type="InterPro" id="IPR019734">
    <property type="entry name" value="TPR_rpt"/>
</dbReference>
<dbReference type="Pfam" id="PF13181">
    <property type="entry name" value="TPR_8"/>
    <property type="match status" value="1"/>
</dbReference>
<feature type="compositionally biased region" description="Low complexity" evidence="4">
    <location>
        <begin position="172"/>
        <end position="181"/>
    </location>
</feature>
<feature type="region of interest" description="Disordered" evidence="4">
    <location>
        <begin position="633"/>
        <end position="672"/>
    </location>
</feature>
<evidence type="ECO:0000256" key="4">
    <source>
        <dbReference type="SAM" id="MobiDB-lite"/>
    </source>
</evidence>
<comment type="function">
    <text evidence="1">Involved in endocytosis.</text>
</comment>
<feature type="region of interest" description="Disordered" evidence="4">
    <location>
        <begin position="800"/>
        <end position="858"/>
    </location>
</feature>